<proteinExistence type="inferred from homology"/>
<dbReference type="Proteomes" id="UP000318055">
    <property type="component" value="Chromosome"/>
</dbReference>
<dbReference type="PANTHER" id="PTHR22911">
    <property type="entry name" value="ACYL-MALONYL CONDENSING ENZYME-RELATED"/>
    <property type="match status" value="1"/>
</dbReference>
<gene>
    <name evidence="9" type="ORF">FPZ54_09805</name>
</gene>
<feature type="compositionally biased region" description="Basic and acidic residues" evidence="6">
    <location>
        <begin position="327"/>
        <end position="356"/>
    </location>
</feature>
<keyword evidence="10" id="KW-1185">Reference proteome</keyword>
<keyword evidence="4 7" id="KW-1133">Transmembrane helix</keyword>
<evidence type="ECO:0000256" key="7">
    <source>
        <dbReference type="SAM" id="Phobius"/>
    </source>
</evidence>
<dbReference type="KEGG" id="ssua:FPZ54_09805"/>
<evidence type="ECO:0000313" key="9">
    <source>
        <dbReference type="EMBL" id="QDX26289.1"/>
    </source>
</evidence>
<feature type="transmembrane region" description="Helical" evidence="7">
    <location>
        <begin position="179"/>
        <end position="199"/>
    </location>
</feature>
<evidence type="ECO:0000256" key="6">
    <source>
        <dbReference type="SAM" id="MobiDB-lite"/>
    </source>
</evidence>
<feature type="transmembrane region" description="Helical" evidence="7">
    <location>
        <begin position="236"/>
        <end position="260"/>
    </location>
</feature>
<feature type="transmembrane region" description="Helical" evidence="7">
    <location>
        <begin position="106"/>
        <end position="125"/>
    </location>
</feature>
<comment type="subcellular location">
    <subcellularLocation>
        <location evidence="1">Membrane</location>
        <topology evidence="1">Multi-pass membrane protein</topology>
    </subcellularLocation>
</comment>
<keyword evidence="3 7" id="KW-0812">Transmembrane</keyword>
<feature type="transmembrane region" description="Helical" evidence="7">
    <location>
        <begin position="293"/>
        <end position="311"/>
    </location>
</feature>
<feature type="transmembrane region" description="Helical" evidence="7">
    <location>
        <begin position="211"/>
        <end position="230"/>
    </location>
</feature>
<evidence type="ECO:0000313" key="10">
    <source>
        <dbReference type="Proteomes" id="UP000318055"/>
    </source>
</evidence>
<organism evidence="9 10">
    <name type="scientific">Sphingomonas suaedae</name>
    <dbReference type="NCBI Taxonomy" id="2599297"/>
    <lineage>
        <taxon>Bacteria</taxon>
        <taxon>Pseudomonadati</taxon>
        <taxon>Pseudomonadota</taxon>
        <taxon>Alphaproteobacteria</taxon>
        <taxon>Sphingomonadales</taxon>
        <taxon>Sphingomonadaceae</taxon>
        <taxon>Sphingomonas</taxon>
    </lineage>
</organism>
<dbReference type="InterPro" id="IPR000620">
    <property type="entry name" value="EamA_dom"/>
</dbReference>
<feature type="transmembrane region" description="Helical" evidence="7">
    <location>
        <begin position="267"/>
        <end position="287"/>
    </location>
</feature>
<evidence type="ECO:0000256" key="5">
    <source>
        <dbReference type="ARBA" id="ARBA00023136"/>
    </source>
</evidence>
<dbReference type="OrthoDB" id="9812899at2"/>
<accession>A0A518RFU6</accession>
<comment type="similarity">
    <text evidence="2">Belongs to the drug/metabolite transporter (DMT) superfamily. 10 TMS drug/metabolite exporter (DME) (TC 2.A.7.3) family.</text>
</comment>
<feature type="transmembrane region" description="Helical" evidence="7">
    <location>
        <begin position="76"/>
        <end position="94"/>
    </location>
</feature>
<dbReference type="AlphaFoldDB" id="A0A518RFU6"/>
<dbReference type="EMBL" id="CP042239">
    <property type="protein sequence ID" value="QDX26289.1"/>
    <property type="molecule type" value="Genomic_DNA"/>
</dbReference>
<feature type="transmembrane region" description="Helical" evidence="7">
    <location>
        <begin position="131"/>
        <end position="147"/>
    </location>
</feature>
<evidence type="ECO:0000256" key="4">
    <source>
        <dbReference type="ARBA" id="ARBA00022989"/>
    </source>
</evidence>
<evidence type="ECO:0000256" key="1">
    <source>
        <dbReference type="ARBA" id="ARBA00004141"/>
    </source>
</evidence>
<dbReference type="SUPFAM" id="SSF103481">
    <property type="entry name" value="Multidrug resistance efflux transporter EmrE"/>
    <property type="match status" value="2"/>
</dbReference>
<feature type="transmembrane region" description="Helical" evidence="7">
    <location>
        <begin position="35"/>
        <end position="56"/>
    </location>
</feature>
<evidence type="ECO:0000259" key="8">
    <source>
        <dbReference type="Pfam" id="PF00892"/>
    </source>
</evidence>
<feature type="domain" description="EamA" evidence="8">
    <location>
        <begin position="180"/>
        <end position="307"/>
    </location>
</feature>
<name>A0A518RFU6_9SPHN</name>
<feature type="region of interest" description="Disordered" evidence="6">
    <location>
        <begin position="322"/>
        <end position="356"/>
    </location>
</feature>
<keyword evidence="5 7" id="KW-0472">Membrane</keyword>
<evidence type="ECO:0000256" key="2">
    <source>
        <dbReference type="ARBA" id="ARBA00009853"/>
    </source>
</evidence>
<dbReference type="InterPro" id="IPR037185">
    <property type="entry name" value="EmrE-like"/>
</dbReference>
<feature type="domain" description="EamA" evidence="8">
    <location>
        <begin position="38"/>
        <end position="170"/>
    </location>
</feature>
<feature type="transmembrane region" description="Helical" evidence="7">
    <location>
        <begin position="156"/>
        <end position="173"/>
    </location>
</feature>
<protein>
    <submittedName>
        <fullName evidence="9">DMT family transporter</fullName>
    </submittedName>
</protein>
<dbReference type="Pfam" id="PF00892">
    <property type="entry name" value="EamA"/>
    <property type="match status" value="2"/>
</dbReference>
<evidence type="ECO:0000256" key="3">
    <source>
        <dbReference type="ARBA" id="ARBA00022692"/>
    </source>
</evidence>
<dbReference type="GO" id="GO:0016020">
    <property type="term" value="C:membrane"/>
    <property type="evidence" value="ECO:0007669"/>
    <property type="project" value="UniProtKB-SubCell"/>
</dbReference>
<reference evidence="9 10" key="1">
    <citation type="submission" date="2019-07" db="EMBL/GenBank/DDBJ databases">
        <title>Sphingomonas alkalisoli sp. nov., isolated from rhizosphere soil of Suaedae salsa.</title>
        <authorList>
            <person name="Zhang H."/>
            <person name="Xu L."/>
            <person name="Zhang J.-X."/>
            <person name="Sun J.-Q."/>
        </authorList>
    </citation>
    <scope>NUCLEOTIDE SEQUENCE [LARGE SCALE GENOMIC DNA]</scope>
    <source>
        <strain evidence="9 10">XS-10</strain>
    </source>
</reference>
<dbReference type="PANTHER" id="PTHR22911:SF6">
    <property type="entry name" value="SOLUTE CARRIER FAMILY 35 MEMBER G1"/>
    <property type="match status" value="1"/>
</dbReference>
<sequence length="356" mass="38566">MPTRLAREIRPVTPLHGLPCAARVPTRSHVHNDRILTGLGLRLVAIVMLSTMGALIKLVEIRGAHLGEILLFRQLFAIPFILAWVAAGPGFASLRTQRFGLHLNRTMIGLTGMVFNFGAVMLLPLAEATTLSFTAPIFATLLGALILREATGWRRWSAVLAGFVGVLIVTQPGDGHIPLTGALVGLTAAFFVALIAIQLRHMSRTEGPATTVFWFSTLSIPPLAIAYPFFAQMHDAATFAILIGIGLVGGAGQLALTAALRFAPVSAVVPMDYSSLLWATLYGYVLFGVLPGPWTWVGAPIIVASGLYIAWREQRLGLARRATPVEAPREDADADRERGIKERRDRGETRDQRQRG</sequence>